<sequence>MTYHRHHPSLVSDLQIMKGSHHRRRLSNHCVCLLSLTITTTPLATAFAPVASTSTSTHSTPAPRQYRSSSRLTASYVSVTSVPQLPSPHSSRSRGNKGVFKRIITRVSTPSSVARSAVIQSYRVENDNNQHQRSTSTDAFSLLPSRLTSIKRVEDPSQFQSQVLDEKDALVVVRFYADACPSCKATSPLFRRWSREITSTNNIGESAGSAEENELRNSLSIKVLEMPLNKATSSYLQDQLHVDQLPYVHLYHPKFGLVEEQLVMNKREFCDFVTLVDGWSKGGGCEVVCSGLETDSPHEGDCQEFC</sequence>
<reference evidence="4 5" key="2">
    <citation type="journal article" date="2008" name="Nature">
        <title>The Phaeodactylum genome reveals the evolutionary history of diatom genomes.</title>
        <authorList>
            <person name="Bowler C."/>
            <person name="Allen A.E."/>
            <person name="Badger J.H."/>
            <person name="Grimwood J."/>
            <person name="Jabbari K."/>
            <person name="Kuo A."/>
            <person name="Maheswari U."/>
            <person name="Martens C."/>
            <person name="Maumus F."/>
            <person name="Otillar R.P."/>
            <person name="Rayko E."/>
            <person name="Salamov A."/>
            <person name="Vandepoele K."/>
            <person name="Beszteri B."/>
            <person name="Gruber A."/>
            <person name="Heijde M."/>
            <person name="Katinka M."/>
            <person name="Mock T."/>
            <person name="Valentin K."/>
            <person name="Verret F."/>
            <person name="Berges J.A."/>
            <person name="Brownlee C."/>
            <person name="Cadoret J.P."/>
            <person name="Chiovitti A."/>
            <person name="Choi C.J."/>
            <person name="Coesel S."/>
            <person name="De Martino A."/>
            <person name="Detter J.C."/>
            <person name="Durkin C."/>
            <person name="Falciatore A."/>
            <person name="Fournet J."/>
            <person name="Haruta M."/>
            <person name="Huysman M.J."/>
            <person name="Jenkins B.D."/>
            <person name="Jiroutova K."/>
            <person name="Jorgensen R.E."/>
            <person name="Joubert Y."/>
            <person name="Kaplan A."/>
            <person name="Kroger N."/>
            <person name="Kroth P.G."/>
            <person name="La Roche J."/>
            <person name="Lindquist E."/>
            <person name="Lommer M."/>
            <person name="Martin-Jezequel V."/>
            <person name="Lopez P.J."/>
            <person name="Lucas S."/>
            <person name="Mangogna M."/>
            <person name="McGinnis K."/>
            <person name="Medlin L.K."/>
            <person name="Montsant A."/>
            <person name="Oudot-Le Secq M.P."/>
            <person name="Napoli C."/>
            <person name="Obornik M."/>
            <person name="Parker M.S."/>
            <person name="Petit J.L."/>
            <person name="Porcel B.M."/>
            <person name="Poulsen N."/>
            <person name="Robison M."/>
            <person name="Rychlewski L."/>
            <person name="Rynearson T.A."/>
            <person name="Schmutz J."/>
            <person name="Shapiro H."/>
            <person name="Siaut M."/>
            <person name="Stanley M."/>
            <person name="Sussman M.R."/>
            <person name="Taylor A.R."/>
            <person name="Vardi A."/>
            <person name="von Dassow P."/>
            <person name="Vyverman W."/>
            <person name="Willis A."/>
            <person name="Wyrwicz L.S."/>
            <person name="Rokhsar D.S."/>
            <person name="Weissenbach J."/>
            <person name="Armbrust E.V."/>
            <person name="Green B.R."/>
            <person name="Van de Peer Y."/>
            <person name="Grigoriev I.V."/>
        </authorList>
    </citation>
    <scope>NUCLEOTIDE SEQUENCE [LARGE SCALE GENOMIC DNA]</scope>
    <source>
        <strain evidence="4 5">CCMP1335</strain>
    </source>
</reference>
<dbReference type="KEGG" id="tps:THAPS_269213"/>
<name>B5YME5_THAPS</name>
<dbReference type="Proteomes" id="UP000001449">
    <property type="component" value="Chromosome 7"/>
</dbReference>
<dbReference type="GO" id="GO:0045454">
    <property type="term" value="P:cell redox homeostasis"/>
    <property type="evidence" value="ECO:0000318"/>
    <property type="project" value="GO_Central"/>
</dbReference>
<evidence type="ECO:0000259" key="3">
    <source>
        <dbReference type="Pfam" id="PF00085"/>
    </source>
</evidence>
<dbReference type="HOGENOM" id="CLU_910557_0_0_1"/>
<evidence type="ECO:0000313" key="5">
    <source>
        <dbReference type="Proteomes" id="UP000001449"/>
    </source>
</evidence>
<dbReference type="InParanoid" id="B5YME5"/>
<dbReference type="InterPro" id="IPR013766">
    <property type="entry name" value="Thioredoxin_domain"/>
</dbReference>
<evidence type="ECO:0000256" key="2">
    <source>
        <dbReference type="SAM" id="MobiDB-lite"/>
    </source>
</evidence>
<gene>
    <name evidence="4" type="ORF">THAPS_269213</name>
</gene>
<dbReference type="PANTHER" id="PTHR43601">
    <property type="entry name" value="THIOREDOXIN, MITOCHONDRIAL"/>
    <property type="match status" value="1"/>
</dbReference>
<dbReference type="Pfam" id="PF00085">
    <property type="entry name" value="Thioredoxin"/>
    <property type="match status" value="1"/>
</dbReference>
<organism evidence="4 5">
    <name type="scientific">Thalassiosira pseudonana</name>
    <name type="common">Marine diatom</name>
    <name type="synonym">Cyclotella nana</name>
    <dbReference type="NCBI Taxonomy" id="35128"/>
    <lineage>
        <taxon>Eukaryota</taxon>
        <taxon>Sar</taxon>
        <taxon>Stramenopiles</taxon>
        <taxon>Ochrophyta</taxon>
        <taxon>Bacillariophyta</taxon>
        <taxon>Coscinodiscophyceae</taxon>
        <taxon>Thalassiosirophycidae</taxon>
        <taxon>Thalassiosirales</taxon>
        <taxon>Thalassiosiraceae</taxon>
        <taxon>Thalassiosira</taxon>
    </lineage>
</organism>
<dbReference type="RefSeq" id="XP_002295728.1">
    <property type="nucleotide sequence ID" value="XM_002295692.1"/>
</dbReference>
<comment type="similarity">
    <text evidence="1">Belongs to the thioredoxin family.</text>
</comment>
<proteinExistence type="inferred from homology"/>
<dbReference type="PaxDb" id="35128-Thaps269213"/>
<dbReference type="PANTHER" id="PTHR43601:SF32">
    <property type="entry name" value="THIOREDOXIN-LIKE 2-2, CHLOROPLASTIC"/>
    <property type="match status" value="1"/>
</dbReference>
<dbReference type="InterPro" id="IPR036249">
    <property type="entry name" value="Thioredoxin-like_sf"/>
</dbReference>
<evidence type="ECO:0000256" key="1">
    <source>
        <dbReference type="ARBA" id="ARBA00008987"/>
    </source>
</evidence>
<dbReference type="GeneID" id="7448958"/>
<protein>
    <recommendedName>
        <fullName evidence="3">Thioredoxin domain-containing protein</fullName>
    </recommendedName>
</protein>
<dbReference type="Gene3D" id="3.40.30.10">
    <property type="entry name" value="Glutaredoxin"/>
    <property type="match status" value="1"/>
</dbReference>
<accession>B5YME5</accession>
<feature type="domain" description="Thioredoxin" evidence="3">
    <location>
        <begin position="155"/>
        <end position="199"/>
    </location>
</feature>
<keyword evidence="5" id="KW-1185">Reference proteome</keyword>
<reference evidence="4 5" key="1">
    <citation type="journal article" date="2004" name="Science">
        <title>The genome of the diatom Thalassiosira pseudonana: ecology, evolution, and metabolism.</title>
        <authorList>
            <person name="Armbrust E.V."/>
            <person name="Berges J.A."/>
            <person name="Bowler C."/>
            <person name="Green B.R."/>
            <person name="Martinez D."/>
            <person name="Putnam N.H."/>
            <person name="Zhou S."/>
            <person name="Allen A.E."/>
            <person name="Apt K.E."/>
            <person name="Bechner M."/>
            <person name="Brzezinski M.A."/>
            <person name="Chaal B.K."/>
            <person name="Chiovitti A."/>
            <person name="Davis A.K."/>
            <person name="Demarest M.S."/>
            <person name="Detter J.C."/>
            <person name="Glavina T."/>
            <person name="Goodstein D."/>
            <person name="Hadi M.Z."/>
            <person name="Hellsten U."/>
            <person name="Hildebrand M."/>
            <person name="Jenkins B.D."/>
            <person name="Jurka J."/>
            <person name="Kapitonov V.V."/>
            <person name="Kroger N."/>
            <person name="Lau W.W."/>
            <person name="Lane T.W."/>
            <person name="Larimer F.W."/>
            <person name="Lippmeier J.C."/>
            <person name="Lucas S."/>
            <person name="Medina M."/>
            <person name="Montsant A."/>
            <person name="Obornik M."/>
            <person name="Parker M.S."/>
            <person name="Palenik B."/>
            <person name="Pazour G.J."/>
            <person name="Richardson P.M."/>
            <person name="Rynearson T.A."/>
            <person name="Saito M.A."/>
            <person name="Schwartz D.C."/>
            <person name="Thamatrakoln K."/>
            <person name="Valentin K."/>
            <person name="Vardi A."/>
            <person name="Wilkerson F.P."/>
            <person name="Rokhsar D.S."/>
        </authorList>
    </citation>
    <scope>NUCLEOTIDE SEQUENCE [LARGE SCALE GENOMIC DNA]</scope>
    <source>
        <strain evidence="4 5">CCMP1335</strain>
    </source>
</reference>
<evidence type="ECO:0000313" key="4">
    <source>
        <dbReference type="EMBL" id="ACI64445.1"/>
    </source>
</evidence>
<feature type="region of interest" description="Disordered" evidence="2">
    <location>
        <begin position="51"/>
        <end position="70"/>
    </location>
</feature>
<dbReference type="AlphaFoldDB" id="B5YME5"/>
<dbReference type="EMBL" id="CP001160">
    <property type="protein sequence ID" value="ACI64445.1"/>
    <property type="molecule type" value="Genomic_DNA"/>
</dbReference>
<dbReference type="SUPFAM" id="SSF52833">
    <property type="entry name" value="Thioredoxin-like"/>
    <property type="match status" value="1"/>
</dbReference>